<dbReference type="UniPathway" id="UPA00138"/>
<evidence type="ECO:0000256" key="1">
    <source>
        <dbReference type="ARBA" id="ARBA00004680"/>
    </source>
</evidence>
<dbReference type="GO" id="GO:0004807">
    <property type="term" value="F:triose-phosphate isomerase activity"/>
    <property type="evidence" value="ECO:0007669"/>
    <property type="project" value="UniProtKB-UniRule"/>
</dbReference>
<dbReference type="PATRIC" id="fig|281456.6.peg.1481"/>
<dbReference type="CDD" id="cd00311">
    <property type="entry name" value="TIM"/>
    <property type="match status" value="1"/>
</dbReference>
<evidence type="ECO:0000256" key="9">
    <source>
        <dbReference type="HAMAP-Rule" id="MF_00147"/>
    </source>
</evidence>
<dbReference type="Gene3D" id="3.20.20.70">
    <property type="entry name" value="Aldolase class I"/>
    <property type="match status" value="1"/>
</dbReference>
<dbReference type="InterPro" id="IPR013785">
    <property type="entry name" value="Aldolase_TIM"/>
</dbReference>
<organism evidence="11 12">
    <name type="scientific">Thermincola ferriacetica</name>
    <dbReference type="NCBI Taxonomy" id="281456"/>
    <lineage>
        <taxon>Bacteria</taxon>
        <taxon>Bacillati</taxon>
        <taxon>Bacillota</taxon>
        <taxon>Clostridia</taxon>
        <taxon>Eubacteriales</taxon>
        <taxon>Thermincolaceae</taxon>
        <taxon>Thermincola</taxon>
    </lineage>
</organism>
<evidence type="ECO:0000256" key="7">
    <source>
        <dbReference type="ARBA" id="ARBA00023152"/>
    </source>
</evidence>
<dbReference type="GO" id="GO:0005829">
    <property type="term" value="C:cytosol"/>
    <property type="evidence" value="ECO:0007669"/>
    <property type="project" value="TreeGrafter"/>
</dbReference>
<protein>
    <recommendedName>
        <fullName evidence="4 9">Triosephosphate isomerase</fullName>
        <shortName evidence="9">TIM</shortName>
        <shortName evidence="9">TPI</shortName>
        <ecNumber evidence="3 9">5.3.1.1</ecNumber>
    </recommendedName>
    <alternativeName>
        <fullName evidence="9">Triose-phosphate isomerase</fullName>
    </alternativeName>
</protein>
<evidence type="ECO:0000256" key="10">
    <source>
        <dbReference type="RuleBase" id="RU363013"/>
    </source>
</evidence>
<dbReference type="InterPro" id="IPR020861">
    <property type="entry name" value="Triosephosphate_isomerase_AS"/>
</dbReference>
<keyword evidence="5 9" id="KW-0312">Gluconeogenesis</keyword>
<evidence type="ECO:0000256" key="6">
    <source>
        <dbReference type="ARBA" id="ARBA00022490"/>
    </source>
</evidence>
<dbReference type="GO" id="GO:0006096">
    <property type="term" value="P:glycolytic process"/>
    <property type="evidence" value="ECO:0007669"/>
    <property type="project" value="UniProtKB-UniRule"/>
</dbReference>
<dbReference type="PANTHER" id="PTHR21139:SF42">
    <property type="entry name" value="TRIOSEPHOSPHATE ISOMERASE"/>
    <property type="match status" value="1"/>
</dbReference>
<dbReference type="RefSeq" id="WP_013121534.1">
    <property type="nucleotide sequence ID" value="NZ_LGTE01000007.1"/>
</dbReference>
<reference evidence="12" key="1">
    <citation type="submission" date="2015-07" db="EMBL/GenBank/DDBJ databases">
        <title>Complete Genome of Thermincola ferriacetica strain Z-0001T.</title>
        <authorList>
            <person name="Lusk B."/>
            <person name="Badalamenti J.P."/>
            <person name="Parameswaran P."/>
            <person name="Bond D.R."/>
            <person name="Torres C.I."/>
        </authorList>
    </citation>
    <scope>NUCLEOTIDE SEQUENCE [LARGE SCALE GENOMIC DNA]</scope>
    <source>
        <strain evidence="12">Z-0001</strain>
    </source>
</reference>
<feature type="active site" description="Proton acceptor" evidence="9">
    <location>
        <position position="167"/>
    </location>
</feature>
<comment type="caution">
    <text evidence="11">The sequence shown here is derived from an EMBL/GenBank/DDBJ whole genome shotgun (WGS) entry which is preliminary data.</text>
</comment>
<dbReference type="PROSITE" id="PS00171">
    <property type="entry name" value="TIM_1"/>
    <property type="match status" value="1"/>
</dbReference>
<dbReference type="PANTHER" id="PTHR21139">
    <property type="entry name" value="TRIOSEPHOSPHATE ISOMERASE"/>
    <property type="match status" value="1"/>
</dbReference>
<dbReference type="EMBL" id="LGTE01000007">
    <property type="protein sequence ID" value="KNZ70010.1"/>
    <property type="molecule type" value="Genomic_DNA"/>
</dbReference>
<evidence type="ECO:0000313" key="12">
    <source>
        <dbReference type="Proteomes" id="UP000037175"/>
    </source>
</evidence>
<dbReference type="FunFam" id="3.20.20.70:FF:000016">
    <property type="entry name" value="Triosephosphate isomerase"/>
    <property type="match status" value="1"/>
</dbReference>
<evidence type="ECO:0000313" key="11">
    <source>
        <dbReference type="EMBL" id="KNZ70010.1"/>
    </source>
</evidence>
<dbReference type="Proteomes" id="UP000037175">
    <property type="component" value="Unassembled WGS sequence"/>
</dbReference>
<dbReference type="InterPro" id="IPR000652">
    <property type="entry name" value="Triosephosphate_isomerase"/>
</dbReference>
<dbReference type="GO" id="GO:0006094">
    <property type="term" value="P:gluconeogenesis"/>
    <property type="evidence" value="ECO:0007669"/>
    <property type="project" value="UniProtKB-UniRule"/>
</dbReference>
<dbReference type="EC" id="5.3.1.1" evidence="3 9"/>
<dbReference type="NCBIfam" id="TIGR00419">
    <property type="entry name" value="tim"/>
    <property type="match status" value="1"/>
</dbReference>
<proteinExistence type="inferred from homology"/>
<evidence type="ECO:0000256" key="4">
    <source>
        <dbReference type="ARBA" id="ARBA00019397"/>
    </source>
</evidence>
<dbReference type="PROSITE" id="PS51440">
    <property type="entry name" value="TIM_2"/>
    <property type="match status" value="1"/>
</dbReference>
<keyword evidence="12" id="KW-1185">Reference proteome</keyword>
<dbReference type="AlphaFoldDB" id="A0A0L6W396"/>
<gene>
    <name evidence="9" type="primary">tpiA</name>
    <name evidence="11" type="ORF">Tfer_1393</name>
</gene>
<name>A0A0L6W396_9FIRM</name>
<comment type="pathway">
    <text evidence="9 10">Carbohydrate biosynthesis; gluconeogenesis.</text>
</comment>
<keyword evidence="7 9" id="KW-0324">Glycolysis</keyword>
<comment type="subcellular location">
    <subcellularLocation>
        <location evidence="9 10">Cytoplasm</location>
    </subcellularLocation>
</comment>
<feature type="binding site" evidence="9">
    <location>
        <position position="213"/>
    </location>
    <ligand>
        <name>substrate</name>
    </ligand>
</feature>
<comment type="subunit">
    <text evidence="9 10">Homodimer.</text>
</comment>
<keyword evidence="6 9" id="KW-0963">Cytoplasm</keyword>
<keyword evidence="8 9" id="KW-0413">Isomerase</keyword>
<dbReference type="GO" id="GO:0046166">
    <property type="term" value="P:glyceraldehyde-3-phosphate biosynthetic process"/>
    <property type="evidence" value="ECO:0007669"/>
    <property type="project" value="TreeGrafter"/>
</dbReference>
<feature type="binding site" evidence="9">
    <location>
        <begin position="234"/>
        <end position="235"/>
    </location>
    <ligand>
        <name>substrate</name>
    </ligand>
</feature>
<accession>A0A0L6W396</accession>
<feature type="binding site" evidence="9">
    <location>
        <position position="173"/>
    </location>
    <ligand>
        <name>substrate</name>
    </ligand>
</feature>
<comment type="similarity">
    <text evidence="2 9 10">Belongs to the triosephosphate isomerase family.</text>
</comment>
<dbReference type="HAMAP" id="MF_00147_B">
    <property type="entry name" value="TIM_B"/>
    <property type="match status" value="1"/>
</dbReference>
<comment type="pathway">
    <text evidence="1 9 10">Carbohydrate degradation; glycolysis; D-glyceraldehyde 3-phosphate from glycerone phosphate: step 1/1.</text>
</comment>
<dbReference type="GO" id="GO:0019563">
    <property type="term" value="P:glycerol catabolic process"/>
    <property type="evidence" value="ECO:0007669"/>
    <property type="project" value="TreeGrafter"/>
</dbReference>
<comment type="function">
    <text evidence="9">Involved in the gluconeogenesis. Catalyzes stereospecifically the conversion of dihydroxyacetone phosphate (DHAP) to D-glyceraldehyde-3-phosphate (G3P).</text>
</comment>
<dbReference type="UniPathway" id="UPA00109">
    <property type="reaction ID" value="UER00189"/>
</dbReference>
<evidence type="ECO:0000256" key="3">
    <source>
        <dbReference type="ARBA" id="ARBA00011940"/>
    </source>
</evidence>
<evidence type="ECO:0000256" key="2">
    <source>
        <dbReference type="ARBA" id="ARBA00007422"/>
    </source>
</evidence>
<feature type="active site" description="Electrophile" evidence="9">
    <location>
        <position position="95"/>
    </location>
</feature>
<dbReference type="SUPFAM" id="SSF51351">
    <property type="entry name" value="Triosephosphate isomerase (TIM)"/>
    <property type="match status" value="1"/>
</dbReference>
<feature type="binding site" evidence="9">
    <location>
        <begin position="9"/>
        <end position="11"/>
    </location>
    <ligand>
        <name>substrate</name>
    </ligand>
</feature>
<comment type="catalytic activity">
    <reaction evidence="9 10">
        <text>D-glyceraldehyde 3-phosphate = dihydroxyacetone phosphate</text>
        <dbReference type="Rhea" id="RHEA:18585"/>
        <dbReference type="ChEBI" id="CHEBI:57642"/>
        <dbReference type="ChEBI" id="CHEBI:59776"/>
        <dbReference type="EC" id="5.3.1.1"/>
    </reaction>
</comment>
<dbReference type="InterPro" id="IPR022896">
    <property type="entry name" value="TrioseP_Isoase_bac/euk"/>
</dbReference>
<dbReference type="Pfam" id="PF00121">
    <property type="entry name" value="TIM"/>
    <property type="match status" value="1"/>
</dbReference>
<dbReference type="InterPro" id="IPR035990">
    <property type="entry name" value="TIM_sf"/>
</dbReference>
<sequence>MRVPIIAGNWKMFKTVEEAIALVSELSKKVQDVEGVEIVVCPPFTALDAVNEVLNDSQIVTGAQNMFWAKEGAYTGEVSPVMIKNVGCKYVILGHSERREYFGETDETINKKIKSAFEHALIPILCVGEKLEQREAGLTEQVVRTQTEGALAGIPAGQVSQLVIAYEPVWAIGTGKTASDEDAQKVVAYIRKVIAELYEADTAQQVRILYGGSVKPENIAGLMKQPDIDGALVGGASLDAESFARIVRFKWR</sequence>
<evidence type="ECO:0000256" key="5">
    <source>
        <dbReference type="ARBA" id="ARBA00022432"/>
    </source>
</evidence>
<evidence type="ECO:0000256" key="8">
    <source>
        <dbReference type="ARBA" id="ARBA00023235"/>
    </source>
</evidence>